<protein>
    <recommendedName>
        <fullName evidence="1">non-specific serine/threonine protein kinase</fullName>
        <ecNumber evidence="1">2.7.11.1</ecNumber>
    </recommendedName>
</protein>
<evidence type="ECO:0000256" key="9">
    <source>
        <dbReference type="PROSITE-ProRule" id="PRU10141"/>
    </source>
</evidence>
<comment type="catalytic activity">
    <reaction evidence="7">
        <text>L-threonyl-[protein] + ATP = O-phospho-L-threonyl-[protein] + ADP + H(+)</text>
        <dbReference type="Rhea" id="RHEA:46608"/>
        <dbReference type="Rhea" id="RHEA-COMP:11060"/>
        <dbReference type="Rhea" id="RHEA-COMP:11605"/>
        <dbReference type="ChEBI" id="CHEBI:15378"/>
        <dbReference type="ChEBI" id="CHEBI:30013"/>
        <dbReference type="ChEBI" id="CHEBI:30616"/>
        <dbReference type="ChEBI" id="CHEBI:61977"/>
        <dbReference type="ChEBI" id="CHEBI:456216"/>
        <dbReference type="EC" id="2.7.11.1"/>
    </reaction>
</comment>
<evidence type="ECO:0000259" key="11">
    <source>
        <dbReference type="PROSITE" id="PS50011"/>
    </source>
</evidence>
<dbReference type="InterPro" id="IPR017441">
    <property type="entry name" value="Protein_kinase_ATP_BS"/>
</dbReference>
<accession>A0AA38G369</accession>
<dbReference type="InterPro" id="IPR000719">
    <property type="entry name" value="Prot_kinase_dom"/>
</dbReference>
<dbReference type="PROSITE" id="PS00108">
    <property type="entry name" value="PROTEIN_KINASE_ST"/>
    <property type="match status" value="1"/>
</dbReference>
<dbReference type="InterPro" id="IPR001245">
    <property type="entry name" value="Ser-Thr/Tyr_kinase_cat_dom"/>
</dbReference>
<feature type="domain" description="Protein kinase" evidence="11">
    <location>
        <begin position="171"/>
        <end position="338"/>
    </location>
</feature>
<dbReference type="Gene3D" id="1.10.510.10">
    <property type="entry name" value="Transferase(Phosphotransferase) domain 1"/>
    <property type="match status" value="1"/>
</dbReference>
<dbReference type="PROSITE" id="PS00107">
    <property type="entry name" value="PROTEIN_KINASE_ATP"/>
    <property type="match status" value="1"/>
</dbReference>
<dbReference type="PANTHER" id="PTHR48006:SF84">
    <property type="entry name" value="REPEAT TRANSMEMBRANE PROTEIN KINASE, PUTATIVE, EXPRESSED-RELATED"/>
    <property type="match status" value="1"/>
</dbReference>
<dbReference type="GO" id="GO:0005524">
    <property type="term" value="F:ATP binding"/>
    <property type="evidence" value="ECO:0007669"/>
    <property type="project" value="UniProtKB-UniRule"/>
</dbReference>
<organism evidence="12 13">
    <name type="scientific">Taxus chinensis</name>
    <name type="common">Chinese yew</name>
    <name type="synonym">Taxus wallichiana var. chinensis</name>
    <dbReference type="NCBI Taxonomy" id="29808"/>
    <lineage>
        <taxon>Eukaryota</taxon>
        <taxon>Viridiplantae</taxon>
        <taxon>Streptophyta</taxon>
        <taxon>Embryophyta</taxon>
        <taxon>Tracheophyta</taxon>
        <taxon>Spermatophyta</taxon>
        <taxon>Pinopsida</taxon>
        <taxon>Pinidae</taxon>
        <taxon>Conifers II</taxon>
        <taxon>Cupressales</taxon>
        <taxon>Taxaceae</taxon>
        <taxon>Taxus</taxon>
    </lineage>
</organism>
<dbReference type="Proteomes" id="UP000824469">
    <property type="component" value="Unassembled WGS sequence"/>
</dbReference>
<comment type="catalytic activity">
    <reaction evidence="8">
        <text>L-seryl-[protein] + ATP = O-phospho-L-seryl-[protein] + ADP + H(+)</text>
        <dbReference type="Rhea" id="RHEA:17989"/>
        <dbReference type="Rhea" id="RHEA-COMP:9863"/>
        <dbReference type="Rhea" id="RHEA-COMP:11604"/>
        <dbReference type="ChEBI" id="CHEBI:15378"/>
        <dbReference type="ChEBI" id="CHEBI:29999"/>
        <dbReference type="ChEBI" id="CHEBI:30616"/>
        <dbReference type="ChEBI" id="CHEBI:83421"/>
        <dbReference type="ChEBI" id="CHEBI:456216"/>
        <dbReference type="EC" id="2.7.11.1"/>
    </reaction>
</comment>
<evidence type="ECO:0000256" key="5">
    <source>
        <dbReference type="ARBA" id="ARBA00022777"/>
    </source>
</evidence>
<dbReference type="Pfam" id="PF07714">
    <property type="entry name" value="PK_Tyr_Ser-Thr"/>
    <property type="match status" value="1"/>
</dbReference>
<evidence type="ECO:0000256" key="7">
    <source>
        <dbReference type="ARBA" id="ARBA00047899"/>
    </source>
</evidence>
<comment type="caution">
    <text evidence="12">The sequence shown here is derived from an EMBL/GenBank/DDBJ whole genome shotgun (WGS) entry which is preliminary data.</text>
</comment>
<dbReference type="InterPro" id="IPR008271">
    <property type="entry name" value="Ser/Thr_kinase_AS"/>
</dbReference>
<keyword evidence="5" id="KW-0418">Kinase</keyword>
<proteinExistence type="inferred from homology"/>
<name>A0AA38G369_TAXCH</name>
<dbReference type="InterPro" id="IPR011009">
    <property type="entry name" value="Kinase-like_dom_sf"/>
</dbReference>
<evidence type="ECO:0000256" key="2">
    <source>
        <dbReference type="ARBA" id="ARBA00022527"/>
    </source>
</evidence>
<evidence type="ECO:0000256" key="8">
    <source>
        <dbReference type="ARBA" id="ARBA00048679"/>
    </source>
</evidence>
<dbReference type="PROSITE" id="PS50011">
    <property type="entry name" value="PROTEIN_KINASE_DOM"/>
    <property type="match status" value="1"/>
</dbReference>
<evidence type="ECO:0000256" key="6">
    <source>
        <dbReference type="ARBA" id="ARBA00022840"/>
    </source>
</evidence>
<dbReference type="FunFam" id="1.10.510.10:FF:001023">
    <property type="entry name" value="Os07g0541700 protein"/>
    <property type="match status" value="1"/>
</dbReference>
<keyword evidence="4 9" id="KW-0547">Nucleotide-binding</keyword>
<dbReference type="EC" id="2.7.11.1" evidence="1"/>
<dbReference type="InterPro" id="IPR051824">
    <property type="entry name" value="LRR_Rcpt-Like_S/T_Kinase"/>
</dbReference>
<evidence type="ECO:0000256" key="4">
    <source>
        <dbReference type="ARBA" id="ARBA00022741"/>
    </source>
</evidence>
<keyword evidence="13" id="KW-1185">Reference proteome</keyword>
<keyword evidence="2 10" id="KW-0723">Serine/threonine-protein kinase</keyword>
<dbReference type="SMART" id="SM00220">
    <property type="entry name" value="S_TKc"/>
    <property type="match status" value="1"/>
</dbReference>
<comment type="similarity">
    <text evidence="10">Belongs to the protein kinase superfamily.</text>
</comment>
<evidence type="ECO:0000256" key="1">
    <source>
        <dbReference type="ARBA" id="ARBA00012513"/>
    </source>
</evidence>
<dbReference type="PANTHER" id="PTHR48006">
    <property type="entry name" value="LEUCINE-RICH REPEAT-CONTAINING PROTEIN DDB_G0281931-RELATED"/>
    <property type="match status" value="1"/>
</dbReference>
<dbReference type="OMA" id="THEVHVI"/>
<evidence type="ECO:0000313" key="13">
    <source>
        <dbReference type="Proteomes" id="UP000824469"/>
    </source>
</evidence>
<feature type="non-terminal residue" evidence="12">
    <location>
        <position position="1"/>
    </location>
</feature>
<feature type="binding site" evidence="9">
    <location>
        <position position="199"/>
    </location>
    <ligand>
        <name>ATP</name>
        <dbReference type="ChEBI" id="CHEBI:30616"/>
    </ligand>
</feature>
<keyword evidence="6 9" id="KW-0067">ATP-binding</keyword>
<dbReference type="GO" id="GO:0004674">
    <property type="term" value="F:protein serine/threonine kinase activity"/>
    <property type="evidence" value="ECO:0007669"/>
    <property type="project" value="UniProtKB-KW"/>
</dbReference>
<reference evidence="12 13" key="1">
    <citation type="journal article" date="2021" name="Nat. Plants">
        <title>The Taxus genome provides insights into paclitaxel biosynthesis.</title>
        <authorList>
            <person name="Xiong X."/>
            <person name="Gou J."/>
            <person name="Liao Q."/>
            <person name="Li Y."/>
            <person name="Zhou Q."/>
            <person name="Bi G."/>
            <person name="Li C."/>
            <person name="Du R."/>
            <person name="Wang X."/>
            <person name="Sun T."/>
            <person name="Guo L."/>
            <person name="Liang H."/>
            <person name="Lu P."/>
            <person name="Wu Y."/>
            <person name="Zhang Z."/>
            <person name="Ro D.K."/>
            <person name="Shang Y."/>
            <person name="Huang S."/>
            <person name="Yan J."/>
        </authorList>
    </citation>
    <scope>NUCLEOTIDE SEQUENCE [LARGE SCALE GENOMIC DNA]</scope>
    <source>
        <strain evidence="12">Ta-2019</strain>
    </source>
</reference>
<evidence type="ECO:0000256" key="10">
    <source>
        <dbReference type="RuleBase" id="RU000304"/>
    </source>
</evidence>
<keyword evidence="3" id="KW-0808">Transferase</keyword>
<gene>
    <name evidence="12" type="ORF">KI387_022570</name>
</gene>
<dbReference type="Gene3D" id="3.30.200.20">
    <property type="entry name" value="Phosphorylase Kinase, domain 1"/>
    <property type="match status" value="1"/>
</dbReference>
<dbReference type="SUPFAM" id="SSF56112">
    <property type="entry name" value="Protein kinase-like (PK-like)"/>
    <property type="match status" value="1"/>
</dbReference>
<evidence type="ECO:0000256" key="3">
    <source>
        <dbReference type="ARBA" id="ARBA00022679"/>
    </source>
</evidence>
<dbReference type="EMBL" id="JAHRHJ020000005">
    <property type="protein sequence ID" value="KAH9313943.1"/>
    <property type="molecule type" value="Genomic_DNA"/>
</dbReference>
<sequence>PSDFINAPRHCHRIQNRLGFEDFINATEIRSSCDGSSSRFLCHAYIRAMVEVLRHLMEKDGVEKNNCELFVIVYVDGEINAYEDLGPNVAYCILSAQNLPEMEAMVGGLNSVEARGRKRGTSTEGVKMCGVGFQRLVLNCRGLQLLGERIDLMTGLLFFHYSDLKDSTGNFMVSNVIGKGGFGTVFRGTLPEGSLIAVKRFNDLMTKGDVEFTHEVHVISNVKHHNLLPLRGYYIHTKSDGHQHFLVYDFMPNDTLSDYLFRRSGNESKPVLTWPQRRRIIVGIARGLAYLHDDTKPMIIHRDVKATNVLLDADLNALVADFSLARFKEDPTKTHYTT</sequence>
<dbReference type="AlphaFoldDB" id="A0AA38G369"/>
<evidence type="ECO:0000313" key="12">
    <source>
        <dbReference type="EMBL" id="KAH9313943.1"/>
    </source>
</evidence>